<dbReference type="SUPFAM" id="SSF48498">
    <property type="entry name" value="Tetracyclin repressor-like, C-terminal domain"/>
    <property type="match status" value="1"/>
</dbReference>
<feature type="domain" description="HTH tetR-type" evidence="5">
    <location>
        <begin position="11"/>
        <end position="71"/>
    </location>
</feature>
<dbReference type="eggNOG" id="COG1309">
    <property type="taxonomic scope" value="Bacteria"/>
</dbReference>
<dbReference type="InterPro" id="IPR009057">
    <property type="entry name" value="Homeodomain-like_sf"/>
</dbReference>
<dbReference type="InterPro" id="IPR025996">
    <property type="entry name" value="MT1864/Rv1816-like_C"/>
</dbReference>
<evidence type="ECO:0000256" key="2">
    <source>
        <dbReference type="ARBA" id="ARBA00023125"/>
    </source>
</evidence>
<evidence type="ECO:0000256" key="4">
    <source>
        <dbReference type="PROSITE-ProRule" id="PRU00335"/>
    </source>
</evidence>
<dbReference type="Pfam" id="PF00440">
    <property type="entry name" value="TetR_N"/>
    <property type="match status" value="1"/>
</dbReference>
<keyword evidence="1" id="KW-0805">Transcription regulation</keyword>
<dbReference type="HOGENOM" id="CLU_069356_40_0_5"/>
<feature type="DNA-binding region" description="H-T-H motif" evidence="4">
    <location>
        <begin position="34"/>
        <end position="53"/>
    </location>
</feature>
<accession>W8RWL6</accession>
<name>W8RWL6_9RHOB</name>
<dbReference type="STRING" id="1294273.roselon_03336"/>
<organism evidence="6 7">
    <name type="scientific">Roseicyclus elongatus DSM 19469</name>
    <dbReference type="NCBI Taxonomy" id="1294273"/>
    <lineage>
        <taxon>Bacteria</taxon>
        <taxon>Pseudomonadati</taxon>
        <taxon>Pseudomonadota</taxon>
        <taxon>Alphaproteobacteria</taxon>
        <taxon>Rhodobacterales</taxon>
        <taxon>Roseobacteraceae</taxon>
        <taxon>Roseicyclus</taxon>
    </lineage>
</organism>
<dbReference type="PANTHER" id="PTHR30055">
    <property type="entry name" value="HTH-TYPE TRANSCRIPTIONAL REGULATOR RUTR"/>
    <property type="match status" value="1"/>
</dbReference>
<proteinExistence type="predicted"/>
<dbReference type="SUPFAM" id="SSF46689">
    <property type="entry name" value="Homeodomain-like"/>
    <property type="match status" value="1"/>
</dbReference>
<evidence type="ECO:0000313" key="6">
    <source>
        <dbReference type="EMBL" id="AHM05594.1"/>
    </source>
</evidence>
<dbReference type="InterPro" id="IPR036271">
    <property type="entry name" value="Tet_transcr_reg_TetR-rel_C_sf"/>
</dbReference>
<dbReference type="InterPro" id="IPR050109">
    <property type="entry name" value="HTH-type_TetR-like_transc_reg"/>
</dbReference>
<evidence type="ECO:0000313" key="7">
    <source>
        <dbReference type="Proteomes" id="UP000019593"/>
    </source>
</evidence>
<evidence type="ECO:0000256" key="3">
    <source>
        <dbReference type="ARBA" id="ARBA00023163"/>
    </source>
</evidence>
<evidence type="ECO:0000256" key="1">
    <source>
        <dbReference type="ARBA" id="ARBA00023015"/>
    </source>
</evidence>
<dbReference type="AlphaFoldDB" id="W8RWL6"/>
<keyword evidence="7" id="KW-1185">Reference proteome</keyword>
<dbReference type="PATRIC" id="fig|1294273.3.peg.3294"/>
<dbReference type="Proteomes" id="UP000019593">
    <property type="component" value="Chromosome"/>
</dbReference>
<dbReference type="InterPro" id="IPR001647">
    <property type="entry name" value="HTH_TetR"/>
</dbReference>
<dbReference type="GO" id="GO:0003700">
    <property type="term" value="F:DNA-binding transcription factor activity"/>
    <property type="evidence" value="ECO:0007669"/>
    <property type="project" value="TreeGrafter"/>
</dbReference>
<dbReference type="EMBL" id="CP004372">
    <property type="protein sequence ID" value="AHM05594.1"/>
    <property type="molecule type" value="Genomic_DNA"/>
</dbReference>
<dbReference type="PANTHER" id="PTHR30055:SF220">
    <property type="entry name" value="TETR-FAMILY REGULATORY PROTEIN"/>
    <property type="match status" value="1"/>
</dbReference>
<keyword evidence="2 4" id="KW-0238">DNA-binding</keyword>
<gene>
    <name evidence="6" type="ORF">roselon_03336</name>
</gene>
<dbReference type="Gene3D" id="1.10.357.10">
    <property type="entry name" value="Tetracycline Repressor, domain 2"/>
    <property type="match status" value="1"/>
</dbReference>
<protein>
    <submittedName>
        <fullName evidence="6">Transcriptional regulator, TetR family</fullName>
    </submittedName>
</protein>
<dbReference type="KEGG" id="red:roselon_03336"/>
<reference evidence="6 7" key="1">
    <citation type="submission" date="2013-03" db="EMBL/GenBank/DDBJ databases">
        <authorList>
            <person name="Fiebig A."/>
            <person name="Goeker M."/>
            <person name="Klenk H.-P.P."/>
        </authorList>
    </citation>
    <scope>NUCLEOTIDE SEQUENCE [LARGE SCALE GENOMIC DNA]</scope>
    <source>
        <strain evidence="7">DSM 19469</strain>
    </source>
</reference>
<dbReference type="PROSITE" id="PS50977">
    <property type="entry name" value="HTH_TETR_2"/>
    <property type="match status" value="1"/>
</dbReference>
<dbReference type="GO" id="GO:0000976">
    <property type="term" value="F:transcription cis-regulatory region binding"/>
    <property type="evidence" value="ECO:0007669"/>
    <property type="project" value="TreeGrafter"/>
</dbReference>
<dbReference type="PRINTS" id="PR00455">
    <property type="entry name" value="HTHTETR"/>
</dbReference>
<dbReference type="Pfam" id="PF13305">
    <property type="entry name" value="TetR_C_33"/>
    <property type="match status" value="1"/>
</dbReference>
<keyword evidence="3" id="KW-0804">Transcription</keyword>
<sequence>MPAGEAPYHHGDLRARLVEIAIDCIETDGVSKLSLRKMAAKAGVSHNAPYMHFPSKDALLDEVVTQGFARLRSRISDAGGRETMAKGDWADRVKSGFRAYVAFARDHPGLYALMHVPGSGQGAQDRPEAEAADADAPGTATLRGLAATLEVGQKLGRVRAGNTNEMALWVWATLHGIASLTSDDRAAFEGRSPEAVAETVLDCLIAALTGELRGGTGLT</sequence>
<evidence type="ECO:0000259" key="5">
    <source>
        <dbReference type="PROSITE" id="PS50977"/>
    </source>
</evidence>